<keyword evidence="5" id="KW-0732">Signal</keyword>
<dbReference type="InterPro" id="IPR019742">
    <property type="entry name" value="MacrogloblnA2_CS"/>
</dbReference>
<evidence type="ECO:0000256" key="2">
    <source>
        <dbReference type="ARBA" id="ARBA00022525"/>
    </source>
</evidence>
<keyword evidence="2" id="KW-0964">Secreted</keyword>
<dbReference type="Pfam" id="PF17791">
    <property type="entry name" value="MG3"/>
    <property type="match status" value="1"/>
</dbReference>
<feature type="domain" description="Anaphylatoxin-like" evidence="6">
    <location>
        <begin position="646"/>
        <end position="681"/>
    </location>
</feature>
<accession>A0A8C5AES0</accession>
<dbReference type="Pfam" id="PF07678">
    <property type="entry name" value="TED_complement"/>
    <property type="match status" value="1"/>
</dbReference>
<keyword evidence="4" id="KW-1015">Disulfide bond</keyword>
<dbReference type="SMART" id="SM01419">
    <property type="entry name" value="Thiol-ester_cl"/>
    <property type="match status" value="1"/>
</dbReference>
<dbReference type="Gene3D" id="2.60.40.10">
    <property type="entry name" value="Immunoglobulins"/>
    <property type="match status" value="2"/>
</dbReference>
<dbReference type="PANTHER" id="PTHR11412">
    <property type="entry name" value="MACROGLOBULIN / COMPLEMENT"/>
    <property type="match status" value="1"/>
</dbReference>
<dbReference type="SUPFAM" id="SSF49410">
    <property type="entry name" value="Alpha-macroglobulin receptor domain"/>
    <property type="match status" value="1"/>
</dbReference>
<proteinExistence type="predicted"/>
<protein>
    <submittedName>
        <fullName evidence="8">Uncharacterized protein</fullName>
    </submittedName>
</protein>
<dbReference type="Gene3D" id="2.40.50.120">
    <property type="match status" value="1"/>
</dbReference>
<reference evidence="8" key="2">
    <citation type="submission" date="2025-09" db="UniProtKB">
        <authorList>
            <consortium name="Ensembl"/>
        </authorList>
    </citation>
    <scope>IDENTIFICATION</scope>
</reference>
<dbReference type="SMART" id="SM00643">
    <property type="entry name" value="C345C"/>
    <property type="match status" value="1"/>
</dbReference>
<evidence type="ECO:0000256" key="3">
    <source>
        <dbReference type="ARBA" id="ARBA00022966"/>
    </source>
</evidence>
<evidence type="ECO:0000256" key="5">
    <source>
        <dbReference type="SAM" id="SignalP"/>
    </source>
</evidence>
<dbReference type="SMART" id="SM00104">
    <property type="entry name" value="ANATO"/>
    <property type="match status" value="1"/>
</dbReference>
<dbReference type="CDD" id="cd00017">
    <property type="entry name" value="ANATO"/>
    <property type="match status" value="1"/>
</dbReference>
<reference evidence="8" key="1">
    <citation type="submission" date="2025-08" db="UniProtKB">
        <authorList>
            <consortium name="Ensembl"/>
        </authorList>
    </citation>
    <scope>IDENTIFICATION</scope>
</reference>
<dbReference type="Gene3D" id="1.50.10.20">
    <property type="match status" value="1"/>
</dbReference>
<dbReference type="InterPro" id="IPR018081">
    <property type="entry name" value="Anaphylatoxin_comp_syst"/>
</dbReference>
<dbReference type="Pfam" id="PF00207">
    <property type="entry name" value="A2M"/>
    <property type="match status" value="1"/>
</dbReference>
<dbReference type="CDD" id="cd02896">
    <property type="entry name" value="complement_C3_C4_C5"/>
    <property type="match status" value="1"/>
</dbReference>
<dbReference type="InterPro" id="IPR013783">
    <property type="entry name" value="Ig-like_fold"/>
</dbReference>
<dbReference type="Gene3D" id="2.60.40.690">
    <property type="entry name" value="Alpha-macroglobulin, receptor-binding domain"/>
    <property type="match status" value="1"/>
</dbReference>
<dbReference type="Gene3D" id="6.20.50.160">
    <property type="match status" value="1"/>
</dbReference>
<feature type="chain" id="PRO_5046018930" evidence="5">
    <location>
        <begin position="19"/>
        <end position="1605"/>
    </location>
</feature>
<keyword evidence="3" id="KW-0882">Thioester bond</keyword>
<evidence type="ECO:0000259" key="7">
    <source>
        <dbReference type="PROSITE" id="PS50189"/>
    </source>
</evidence>
<dbReference type="Pfam" id="PF07677">
    <property type="entry name" value="A2M_recep"/>
    <property type="match status" value="1"/>
</dbReference>
<evidence type="ECO:0000313" key="9">
    <source>
        <dbReference type="Proteomes" id="UP000694546"/>
    </source>
</evidence>
<dbReference type="InterPro" id="IPR041425">
    <property type="entry name" value="C3/4/5_MG1"/>
</dbReference>
<dbReference type="InterPro" id="IPR008930">
    <property type="entry name" value="Terpenoid_cyclase/PrenylTrfase"/>
</dbReference>
<sequence length="1605" mass="180544">LNLTLLWIITRPFSMLKTAPFTCMGLPNVQKVLSAPNVLRIGATENIFVECQECSEPEDVTIIVSNFPSEKYLGRKTVTLTETNQFQAFVEIKIPADEFKADPDLKQHVSLEARFSDSTTLKKVVLLSLQSGHIFIQTDKPLYTPNSIGKFCVCVFVCVRVCVCVYYCVCVCVCVLLCVCVCVCVVCVCVCVPVDTGSTGVWKVVAVFENSKGHNFSSEFEVKEYVLPSIEVKLTTDKEFFHVDDEQLTVNIEAEYLFGREVEGTAFVVFGILNEAKEKKSFPNSFQRVMISKGKGTAMLKREHILQTYDKIEELVKSSIYIAVTVLTDSGSEMVEAEKQGIQIVKSPYTIHFKYTSKYFKPFLPFYVVVNVENPDGSPAPDVQLVVEPGTIPAVTGSNGIAWIIVNNATTDSRSITVTTNEENLQGGQTSETMVAYAYSSSTKNYLHIACLCIQIQSRGQLVEYGRYRVEGKSIGHILQVTKEMLPSFRIIAYYQSGEEVVSDSVWVDVEDTCIGSLKLEETRNAASFTPQQKFELKITGNPGATVGLVAVDKRIYVLNNKHRLTQKKVWDVVEKADTGCTPGGGMDNMRVFHDAGLLFQSNFIGTADRQGLKCPSSIRKKRASAIPDVRTTLLSDYKDSLLRQCCLDGMAETPLSYSCERRMEYISDGKACADAFLKCCQELTKLRTESRTEALSLARSEEKKHEFIDSDDISSRTVFPESWLWTDHKLPLCPEHKPNCRTTSLVKRLALPDTITTWHLTGISLSPTKGICIDDTLKIGPIVRKDFFIDLRLPYSAVRGEQIEIKAILHNYLHEEITVQIHLIETENVCSSASNKGKYTQTVKVASESTRSVPFVIIPMQHGTIPIEIKASTMDRNYGIRKVFKVVVCELHFLSKHISLYGVQVENITIPIDVKDILPKTPSDTQIFVTGKLQMLVEKVLDGSYMSSLIKQPSGCGEQNVARMSLPVIATTYLDKTNQWDRVGTSKRDVALGYISSGYQTQLKYRKRDGSYTIFQGAPSSWLTAYVAKVFAIAYKLSSKVEKYILCDAINWVIINSQKSDGSFGEVGVVSDGRIMVGIRGSDSDASMTAFSLIAIQEARPICEDVVSRLRGSEIAAVGYLERHLPSLTNPYAVAMVSYALANENKLNKEILYRFASEDSTHWPVANHELFTLEATAYALLALVKVKDFEDAAKIVQWLNTQTMVGGGYESTQSTTIVYQALAEYWVNAEKNDDADDMDVQIQVSTILGRYDPKTFKVNKEHAFQTRTTRFGGINQEVQVTAEGTGKATVSMAGLNFYYKHSDHRIETLKYILYILEYPLLYSCRYKDTEEDADMTILDIGLLSGYIPDREDLNKLHKAKDRTIAKYEMNKVLSERGSLIIYLEKVSHTMADEVAFKIIPMFKVGVLQPATVSIYEYYNREYQKIVLFYHPQRDQGKVLQICRDNQPEVCKCAEEECSMQKKDKIDNFERHDKACDAEVKIDYVYKVTMESYVDHNSTDVYMMRINQVIKEGSDKEPSGKLRTFIGYSHCRETLNLKTNASYLIMGTVKNAQKVGRNQYEYLLGEQSWIEYWPTPLECQNPKYGSTCDGMEELVFTFSFIGCSM</sequence>
<organism evidence="8 9">
    <name type="scientific">Gadus morhua</name>
    <name type="common">Atlantic cod</name>
    <dbReference type="NCBI Taxonomy" id="8049"/>
    <lineage>
        <taxon>Eukaryota</taxon>
        <taxon>Metazoa</taxon>
        <taxon>Chordata</taxon>
        <taxon>Craniata</taxon>
        <taxon>Vertebrata</taxon>
        <taxon>Euteleostomi</taxon>
        <taxon>Actinopterygii</taxon>
        <taxon>Neopterygii</taxon>
        <taxon>Teleostei</taxon>
        <taxon>Neoteleostei</taxon>
        <taxon>Acanthomorphata</taxon>
        <taxon>Zeiogadaria</taxon>
        <taxon>Gadariae</taxon>
        <taxon>Gadiformes</taxon>
        <taxon>Gadoidei</taxon>
        <taxon>Gadidae</taxon>
        <taxon>Gadus</taxon>
    </lineage>
</organism>
<dbReference type="InterPro" id="IPR036595">
    <property type="entry name" value="A-macroglobulin_rcpt-bd_sf"/>
</dbReference>
<evidence type="ECO:0000256" key="4">
    <source>
        <dbReference type="ARBA" id="ARBA00023157"/>
    </source>
</evidence>
<feature type="signal peptide" evidence="5">
    <location>
        <begin position="1"/>
        <end position="18"/>
    </location>
</feature>
<dbReference type="Pfam" id="PF01821">
    <property type="entry name" value="ANATO"/>
    <property type="match status" value="1"/>
</dbReference>
<dbReference type="InterPro" id="IPR001134">
    <property type="entry name" value="Netrin_domain"/>
</dbReference>
<feature type="domain" description="NTR" evidence="7">
    <location>
        <begin position="1458"/>
        <end position="1603"/>
    </location>
</feature>
<dbReference type="OMA" id="MENRCTK"/>
<dbReference type="GO" id="GO:0005615">
    <property type="term" value="C:extracellular space"/>
    <property type="evidence" value="ECO:0007669"/>
    <property type="project" value="InterPro"/>
</dbReference>
<dbReference type="Pfam" id="PF17790">
    <property type="entry name" value="MG1"/>
    <property type="match status" value="1"/>
</dbReference>
<dbReference type="InterPro" id="IPR011626">
    <property type="entry name" value="Alpha-macroglobulin_TED"/>
</dbReference>
<dbReference type="InterPro" id="IPR009048">
    <property type="entry name" value="A-macroglobulin_rcpt-bd"/>
</dbReference>
<dbReference type="InterPro" id="IPR047565">
    <property type="entry name" value="Alpha-macroglob_thiol-ester_cl"/>
</dbReference>
<dbReference type="SUPFAM" id="SSF50242">
    <property type="entry name" value="TIMP-like"/>
    <property type="match status" value="1"/>
</dbReference>
<dbReference type="SMART" id="SM01359">
    <property type="entry name" value="A2M_N_2"/>
    <property type="match status" value="1"/>
</dbReference>
<keyword evidence="9" id="KW-1185">Reference proteome</keyword>
<dbReference type="InterPro" id="IPR000020">
    <property type="entry name" value="Anaphylatoxin/fibulin"/>
</dbReference>
<dbReference type="GeneTree" id="ENSGT00940000154063"/>
<dbReference type="Gene3D" id="2.60.40.1940">
    <property type="match status" value="1"/>
</dbReference>
<dbReference type="Gene3D" id="1.20.50.70">
    <property type="match status" value="1"/>
</dbReference>
<dbReference type="Pfam" id="PF01759">
    <property type="entry name" value="NTR"/>
    <property type="match status" value="1"/>
</dbReference>
<dbReference type="Proteomes" id="UP000694546">
    <property type="component" value="Chromosome 3"/>
</dbReference>
<evidence type="ECO:0000313" key="8">
    <source>
        <dbReference type="Ensembl" id="ENSGMOP00000029786.1"/>
    </source>
</evidence>
<dbReference type="Gene3D" id="2.60.40.1930">
    <property type="match status" value="1"/>
</dbReference>
<dbReference type="PROSITE" id="PS01177">
    <property type="entry name" value="ANAPHYLATOXIN_1"/>
    <property type="match status" value="1"/>
</dbReference>
<dbReference type="Gene3D" id="2.20.130.20">
    <property type="match status" value="1"/>
</dbReference>
<dbReference type="Gene3D" id="2.60.120.1540">
    <property type="match status" value="1"/>
</dbReference>
<dbReference type="InterPro" id="IPR041555">
    <property type="entry name" value="MG3"/>
</dbReference>
<dbReference type="GO" id="GO:0004866">
    <property type="term" value="F:endopeptidase inhibitor activity"/>
    <property type="evidence" value="ECO:0007669"/>
    <property type="project" value="InterPro"/>
</dbReference>
<dbReference type="InterPro" id="IPR008993">
    <property type="entry name" value="TIMP-like_OB-fold"/>
</dbReference>
<dbReference type="PANTHER" id="PTHR11412:SF81">
    <property type="entry name" value="COMPLEMENT C3"/>
    <property type="match status" value="1"/>
</dbReference>
<dbReference type="InterPro" id="IPR001599">
    <property type="entry name" value="Macroglobln_a2"/>
</dbReference>
<dbReference type="Ensembl" id="ENSGMOT00000045775.1">
    <property type="protein sequence ID" value="ENSGMOP00000029786.1"/>
    <property type="gene ID" value="ENSGMOG00000010740.2"/>
</dbReference>
<dbReference type="SMART" id="SM01361">
    <property type="entry name" value="A2M_recep"/>
    <property type="match status" value="1"/>
</dbReference>
<dbReference type="PROSITE" id="PS01178">
    <property type="entry name" value="ANAPHYLATOXIN_2"/>
    <property type="match status" value="1"/>
</dbReference>
<dbReference type="SMART" id="SM01360">
    <property type="entry name" value="A2M"/>
    <property type="match status" value="1"/>
</dbReference>
<evidence type="ECO:0000259" key="6">
    <source>
        <dbReference type="PROSITE" id="PS01178"/>
    </source>
</evidence>
<dbReference type="SUPFAM" id="SSF48239">
    <property type="entry name" value="Terpenoid cyclases/Protein prenyltransferases"/>
    <property type="match status" value="1"/>
</dbReference>
<evidence type="ECO:0000256" key="1">
    <source>
        <dbReference type="ARBA" id="ARBA00004613"/>
    </source>
</evidence>
<dbReference type="SUPFAM" id="SSF47686">
    <property type="entry name" value="Anaphylotoxins (complement system)"/>
    <property type="match status" value="1"/>
</dbReference>
<dbReference type="Gene3D" id="1.20.91.20">
    <property type="entry name" value="Anaphylotoxins (complement system)"/>
    <property type="match status" value="1"/>
</dbReference>
<dbReference type="Pfam" id="PF07703">
    <property type="entry name" value="A2M_BRD"/>
    <property type="match status" value="1"/>
</dbReference>
<dbReference type="PROSITE" id="PS50189">
    <property type="entry name" value="NTR"/>
    <property type="match status" value="1"/>
</dbReference>
<comment type="subcellular location">
    <subcellularLocation>
        <location evidence="1">Secreted</location>
    </subcellularLocation>
</comment>
<name>A0A8C5AES0_GADMO</name>
<dbReference type="InterPro" id="IPR018933">
    <property type="entry name" value="Netrin_module_non-TIMP"/>
</dbReference>
<dbReference type="InterPro" id="IPR011625">
    <property type="entry name" value="A2M_N_BRD"/>
</dbReference>
<dbReference type="InterPro" id="IPR050473">
    <property type="entry name" value="A2M/Complement_sys"/>
</dbReference>
<dbReference type="PROSITE" id="PS00477">
    <property type="entry name" value="ALPHA_2_MACROGLOBULIN"/>
    <property type="match status" value="1"/>
</dbReference>